<name>A0A841GLW5_9BACT</name>
<proteinExistence type="predicted"/>
<accession>A0A841GLW5</accession>
<dbReference type="RefSeq" id="WP_170037283.1">
    <property type="nucleotide sequence ID" value="NZ_JABDTL010000002.1"/>
</dbReference>
<keyword evidence="2" id="KW-1185">Reference proteome</keyword>
<reference evidence="1 2" key="1">
    <citation type="submission" date="2020-08" db="EMBL/GenBank/DDBJ databases">
        <title>Genomic Encyclopedia of Type Strains, Phase IV (KMG-IV): sequencing the most valuable type-strain genomes for metagenomic binning, comparative biology and taxonomic classification.</title>
        <authorList>
            <person name="Goeker M."/>
        </authorList>
    </citation>
    <scope>NUCLEOTIDE SEQUENCE [LARGE SCALE GENOMIC DNA]</scope>
    <source>
        <strain evidence="1 2">DSM 29007</strain>
    </source>
</reference>
<dbReference type="EMBL" id="JACHIA010000002">
    <property type="protein sequence ID" value="MBB6069587.1"/>
    <property type="molecule type" value="Genomic_DNA"/>
</dbReference>
<evidence type="ECO:0000313" key="2">
    <source>
        <dbReference type="Proteomes" id="UP000582837"/>
    </source>
</evidence>
<comment type="caution">
    <text evidence="1">The sequence shown here is derived from an EMBL/GenBank/DDBJ whole genome shotgun (WGS) entry which is preliminary data.</text>
</comment>
<evidence type="ECO:0000313" key="1">
    <source>
        <dbReference type="EMBL" id="MBB6069587.1"/>
    </source>
</evidence>
<dbReference type="Proteomes" id="UP000582837">
    <property type="component" value="Unassembled WGS sequence"/>
</dbReference>
<organism evidence="1 2">
    <name type="scientific">Longimicrobium terrae</name>
    <dbReference type="NCBI Taxonomy" id="1639882"/>
    <lineage>
        <taxon>Bacteria</taxon>
        <taxon>Pseudomonadati</taxon>
        <taxon>Gemmatimonadota</taxon>
        <taxon>Longimicrobiia</taxon>
        <taxon>Longimicrobiales</taxon>
        <taxon>Longimicrobiaceae</taxon>
        <taxon>Longimicrobium</taxon>
    </lineage>
</organism>
<protein>
    <submittedName>
        <fullName evidence="1">Uncharacterized protein</fullName>
    </submittedName>
</protein>
<sequence length="325" mass="35399">MIYRFPADAAYLPRTKLSYVNLPGILSDGKRDRQARVPGFVCVQLGERCFLVFLRGGEPFFAARMTPAGRGPAALSEVLRLCATESERGEGGQIGYYGATEDQLRAMLSTLVAEPIPWTEPLESARPERLFPLLRERGFSGVLELTDGERHHYLIFDEGSFRTGWFAERSESVAIPDFLRTVFAAGASLKAVLYPGLDELPMQAGPGLVDLYRRMIGGTLRELALSAGRETALGMLQRGQKAAAREHAVVAAFDITPEGRVAGDPVSSPDGLTDGVAAWITEVLISAADHHGVDPGAMIEKVGRDSRFVLQEHGFFARLPWALAI</sequence>
<dbReference type="AlphaFoldDB" id="A0A841GLW5"/>
<gene>
    <name evidence="1" type="ORF">HNQ61_001202</name>
</gene>